<evidence type="ECO:0000256" key="1">
    <source>
        <dbReference type="SAM" id="MobiDB-lite"/>
    </source>
</evidence>
<keyword evidence="3" id="KW-1185">Reference proteome</keyword>
<evidence type="ECO:0000313" key="3">
    <source>
        <dbReference type="Proteomes" id="UP000299102"/>
    </source>
</evidence>
<sequence length="173" mass="19354">MSVRHIARRRAPAGRRRRLLRRSPAQARETRTCMLFSRRNDKGVQIIGPDELARELREEDPESLSPIQKALSGSNDIDFNNLYNQLMEADPETLQAITKRISTGQFLPHWFLQRYMEVDSACVRALLAGGRAVEAGAACATSLRAAICSRLTVPVAPRVPWPCLLWTSSALSL</sequence>
<name>A0A4C1V8Z4_EUMVA</name>
<reference evidence="2 3" key="1">
    <citation type="journal article" date="2019" name="Commun. Biol.">
        <title>The bagworm genome reveals a unique fibroin gene that provides high tensile strength.</title>
        <authorList>
            <person name="Kono N."/>
            <person name="Nakamura H."/>
            <person name="Ohtoshi R."/>
            <person name="Tomita M."/>
            <person name="Numata K."/>
            <person name="Arakawa K."/>
        </authorList>
    </citation>
    <scope>NUCLEOTIDE SEQUENCE [LARGE SCALE GENOMIC DNA]</scope>
</reference>
<dbReference type="EMBL" id="BGZK01000298">
    <property type="protein sequence ID" value="GBP35010.1"/>
    <property type="molecule type" value="Genomic_DNA"/>
</dbReference>
<protein>
    <submittedName>
        <fullName evidence="2">Uncharacterized protein</fullName>
    </submittedName>
</protein>
<proteinExistence type="predicted"/>
<feature type="region of interest" description="Disordered" evidence="1">
    <location>
        <begin position="1"/>
        <end position="28"/>
    </location>
</feature>
<feature type="compositionally biased region" description="Basic residues" evidence="1">
    <location>
        <begin position="1"/>
        <end position="21"/>
    </location>
</feature>
<dbReference type="OrthoDB" id="67716at2759"/>
<dbReference type="Proteomes" id="UP000299102">
    <property type="component" value="Unassembled WGS sequence"/>
</dbReference>
<evidence type="ECO:0000313" key="2">
    <source>
        <dbReference type="EMBL" id="GBP35010.1"/>
    </source>
</evidence>
<dbReference type="AlphaFoldDB" id="A0A4C1V8Z4"/>
<gene>
    <name evidence="2" type="ORF">EVAR_75211_1</name>
</gene>
<comment type="caution">
    <text evidence="2">The sequence shown here is derived from an EMBL/GenBank/DDBJ whole genome shotgun (WGS) entry which is preliminary data.</text>
</comment>
<organism evidence="2 3">
    <name type="scientific">Eumeta variegata</name>
    <name type="common">Bagworm moth</name>
    <name type="synonym">Eumeta japonica</name>
    <dbReference type="NCBI Taxonomy" id="151549"/>
    <lineage>
        <taxon>Eukaryota</taxon>
        <taxon>Metazoa</taxon>
        <taxon>Ecdysozoa</taxon>
        <taxon>Arthropoda</taxon>
        <taxon>Hexapoda</taxon>
        <taxon>Insecta</taxon>
        <taxon>Pterygota</taxon>
        <taxon>Neoptera</taxon>
        <taxon>Endopterygota</taxon>
        <taxon>Lepidoptera</taxon>
        <taxon>Glossata</taxon>
        <taxon>Ditrysia</taxon>
        <taxon>Tineoidea</taxon>
        <taxon>Psychidae</taxon>
        <taxon>Oiketicinae</taxon>
        <taxon>Eumeta</taxon>
    </lineage>
</organism>
<accession>A0A4C1V8Z4</accession>